<comment type="caution">
    <text evidence="1">The sequence shown here is derived from an EMBL/GenBank/DDBJ whole genome shotgun (WGS) entry which is preliminary data.</text>
</comment>
<name>A0AAJ2YS12_ACIHA</name>
<dbReference type="AlphaFoldDB" id="A0AAJ2YS12"/>
<reference evidence="1 2" key="1">
    <citation type="submission" date="2019-12" db="EMBL/GenBank/DDBJ databases">
        <title>Acinetobacter haemolyticus comparative genomics.</title>
        <authorList>
            <person name="Castro-Jaimes S."/>
            <person name="Bello-Lopez E."/>
            <person name="Velazquez-Acosta C."/>
            <person name="Volkow-Fernandez P."/>
            <person name="Lozano-Zarain P."/>
            <person name="Castillo Ramirez S."/>
            <person name="Cevallos M.A."/>
        </authorList>
    </citation>
    <scope>NUCLEOTIDE SEQUENCE [LARGE SCALE GENOMIC DNA]</scope>
    <source>
        <strain evidence="1 2">AN10</strain>
    </source>
</reference>
<accession>A0AAJ2YS12</accession>
<organism evidence="1 2">
    <name type="scientific">Acinetobacter haemolyticus</name>
    <dbReference type="NCBI Taxonomy" id="29430"/>
    <lineage>
        <taxon>Bacteria</taxon>
        <taxon>Pseudomonadati</taxon>
        <taxon>Pseudomonadota</taxon>
        <taxon>Gammaproteobacteria</taxon>
        <taxon>Moraxellales</taxon>
        <taxon>Moraxellaceae</taxon>
        <taxon>Acinetobacter</taxon>
    </lineage>
</organism>
<proteinExistence type="predicted"/>
<evidence type="ECO:0000313" key="1">
    <source>
        <dbReference type="EMBL" id="NAR72758.1"/>
    </source>
</evidence>
<evidence type="ECO:0000313" key="2">
    <source>
        <dbReference type="Proteomes" id="UP000451048"/>
    </source>
</evidence>
<dbReference type="RefSeq" id="WP_115736099.1">
    <property type="nucleotide sequence ID" value="NZ_CAXNZT010000004.1"/>
</dbReference>
<protein>
    <submittedName>
        <fullName evidence="1">Uncharacterized protein</fullName>
    </submittedName>
</protein>
<gene>
    <name evidence="1" type="ORF">GPS52_04475</name>
</gene>
<dbReference type="Proteomes" id="UP000451048">
    <property type="component" value="Unassembled WGS sequence"/>
</dbReference>
<sequence length="205" mass="23700">MAELSIEQKRLAVEKGLAQFLPDTVLQRVLQYWESEYGHQPSFVLNRFLSEICTSDDLRLQRKEMLRQVLHEISVVEKQERLKVKTDKPVMAAETSPETPDLFQAFHDFVMGVLKGVSQPDYLDFVAEIQGKMKKNRLLAGYWYIAGSEKQCLMQMPKEVYAVMITTLYAIYCSFYGPGKADQLYAQIKHEIKQHYPAVDLSQLL</sequence>
<dbReference type="EMBL" id="WTTO01000008">
    <property type="protein sequence ID" value="NAR72758.1"/>
    <property type="molecule type" value="Genomic_DNA"/>
</dbReference>